<protein>
    <submittedName>
        <fullName evidence="4">Tyrosine-type recombinase/integrase</fullName>
    </submittedName>
</protein>
<keyword evidence="5" id="KW-1185">Reference proteome</keyword>
<evidence type="ECO:0000256" key="1">
    <source>
        <dbReference type="ARBA" id="ARBA00023172"/>
    </source>
</evidence>
<proteinExistence type="predicted"/>
<dbReference type="InterPro" id="IPR011010">
    <property type="entry name" value="DNA_brk_join_enz"/>
</dbReference>
<feature type="region of interest" description="Disordered" evidence="2">
    <location>
        <begin position="306"/>
        <end position="330"/>
    </location>
</feature>
<dbReference type="Pfam" id="PF00589">
    <property type="entry name" value="Phage_integrase"/>
    <property type="match status" value="1"/>
</dbReference>
<evidence type="ECO:0000259" key="3">
    <source>
        <dbReference type="PROSITE" id="PS51898"/>
    </source>
</evidence>
<dbReference type="InterPro" id="IPR050090">
    <property type="entry name" value="Tyrosine_recombinase_XerCD"/>
</dbReference>
<dbReference type="PANTHER" id="PTHR30349">
    <property type="entry name" value="PHAGE INTEGRASE-RELATED"/>
    <property type="match status" value="1"/>
</dbReference>
<feature type="domain" description="Tyr recombinase" evidence="3">
    <location>
        <begin position="234"/>
        <end position="446"/>
    </location>
</feature>
<dbReference type="InterPro" id="IPR013762">
    <property type="entry name" value="Integrase-like_cat_sf"/>
</dbReference>
<comment type="caution">
    <text evidence="4">The sequence shown here is derived from an EMBL/GenBank/DDBJ whole genome shotgun (WGS) entry which is preliminary data.</text>
</comment>
<evidence type="ECO:0000313" key="4">
    <source>
        <dbReference type="EMBL" id="MBS2545540.1"/>
    </source>
</evidence>
<evidence type="ECO:0000256" key="2">
    <source>
        <dbReference type="SAM" id="MobiDB-lite"/>
    </source>
</evidence>
<dbReference type="PROSITE" id="PS51898">
    <property type="entry name" value="TYR_RECOMBINASE"/>
    <property type="match status" value="1"/>
</dbReference>
<dbReference type="PANTHER" id="PTHR30349:SF64">
    <property type="entry name" value="PROPHAGE INTEGRASE INTD-RELATED"/>
    <property type="match status" value="1"/>
</dbReference>
<dbReference type="RefSeq" id="WP_212007203.1">
    <property type="nucleotide sequence ID" value="NZ_JAAFYZ010000003.1"/>
</dbReference>
<accession>A0ABS5KI28</accession>
<dbReference type="InterPro" id="IPR002104">
    <property type="entry name" value="Integrase_catalytic"/>
</dbReference>
<organism evidence="4 5">
    <name type="scientific">Catenulispora pinistramenti</name>
    <dbReference type="NCBI Taxonomy" id="2705254"/>
    <lineage>
        <taxon>Bacteria</taxon>
        <taxon>Bacillati</taxon>
        <taxon>Actinomycetota</taxon>
        <taxon>Actinomycetes</taxon>
        <taxon>Catenulisporales</taxon>
        <taxon>Catenulisporaceae</taxon>
        <taxon>Catenulispora</taxon>
    </lineage>
</organism>
<dbReference type="Proteomes" id="UP000730482">
    <property type="component" value="Unassembled WGS sequence"/>
</dbReference>
<dbReference type="EMBL" id="JAAFYZ010000003">
    <property type="protein sequence ID" value="MBS2545540.1"/>
    <property type="molecule type" value="Genomic_DNA"/>
</dbReference>
<reference evidence="4 5" key="1">
    <citation type="submission" date="2020-02" db="EMBL/GenBank/DDBJ databases">
        <title>Acidophilic actinobacteria isolated from forest soil.</title>
        <authorList>
            <person name="Golinska P."/>
        </authorList>
    </citation>
    <scope>NUCLEOTIDE SEQUENCE [LARGE SCALE GENOMIC DNA]</scope>
    <source>
        <strain evidence="4 5">NL8</strain>
    </source>
</reference>
<name>A0ABS5KI28_9ACTN</name>
<dbReference type="Gene3D" id="1.10.443.10">
    <property type="entry name" value="Intergrase catalytic core"/>
    <property type="match status" value="1"/>
</dbReference>
<evidence type="ECO:0000313" key="5">
    <source>
        <dbReference type="Proteomes" id="UP000730482"/>
    </source>
</evidence>
<gene>
    <name evidence="4" type="ORF">KGQ19_01520</name>
</gene>
<keyword evidence="1" id="KW-0233">DNA recombination</keyword>
<sequence length="453" mass="50493">MNTFDVRIWSILTRVRTKKTTYQLRWVVSKRIFSADFDTKALADSRRAELLLAQRRGEGFDTESGLPESEARKHKSDVTWYDHAVAFLDMKWPALEAGSRRALATSLATATLALVTDQRGMPDYDDAFTALVNWSFNRHARMAGDPSAEFAAAIDWVRGHSVPITALREPRTARAAYDATTTSPSGQPYAANTYKNKVKGLNGAIKYAIELDLLERNPLDRISTPPPRTTTVVDSRVVINPTQARTLLAAVGQQGTTGARYVAFFATMYFAALRPSEVLALRKQDCFLPENGWGRLRFAESSPYAGGAWTDSGDDSPRKALKHRAKHESRNVPAHPELVAHLRAHIEKFGTARDGRLFVRANGGDIRYATFANIWSMARKAAFSSEQFFSPLGKRPYDLRHAAVSTWLNAGVSAPQVAEWAGHSVDVLLSVYAKCIDGHEQRDIRRIEDQLRD</sequence>
<dbReference type="SUPFAM" id="SSF56349">
    <property type="entry name" value="DNA breaking-rejoining enzymes"/>
    <property type="match status" value="1"/>
</dbReference>